<dbReference type="EMBL" id="RBUQ01000067">
    <property type="protein sequence ID" value="RMV41186.1"/>
    <property type="molecule type" value="Genomic_DNA"/>
</dbReference>
<accession>A0A3M6CCV6</accession>
<evidence type="ECO:0000313" key="2">
    <source>
        <dbReference type="Proteomes" id="UP000271631"/>
    </source>
</evidence>
<sequence>MNLRDLINRLTGKSVVTNVVAQNASVAINGPNSAPVIINDVDTIAEAVTKSTAAQYAALAQGVAGDLQTEFDRQVDHYREQMNSGAVKLALASFEKLLVDQKDNLSDLLLFRIKANIALCQYQLGKFAKAPTLLLEACTFAPEDKRAVAFKALAYILKEDCDTALEYGYEKIREYPDNEILAGFILQAARIKYHNEDSFVDPFQQFGERLQLNQGVRIAHIHLLASRRVEGWRELAQDLLKEYPDDAQVKNLIAMGILHHYVDNRQTTNGFTFTQEEVDELKLAADYIAADWQDFKASDRVAHASDLQNIQNLLILYKLSNNFEALVKECSYVLAELADDQQIIETTAQSLIDLQEADLFEQAVQKVADPINAKKLQFINKLARKDWQSLSKVQDYSFDKFDERFANHARVAVYIAKAFVGHARGKEQLLDLLANCELDSRGRLLLFEFATASKIVSIANMAHEYGHRRVTERSEAIEFFHYMKLVRFLMLWREIVSRLEFHPAAGESYELKHMLALGFLNEHPIRAEAVAFFEKHIIPNPHGFELLAGVFYFKRNDFRRSVPLVEKYLNDGGEDLFAFIVLCDIAKLSHDIPALKQLCDTYDLSTLDGTPEQLMHVAKLRASIGQEAQALAEAYQLLVDHPDSAPVALGFFGTFIMVEKDAILVAVTVVGNGCYYRLVPSEGRTIEKTVDPNTEDLLELSPEKVDFYTRQVWGKGVGYEFTQEKLQGDIVWRVEEVKHPYLHAFHEICQTYETRFPTAGGLWSLRVENNNIDSLLALMQRQAEWDDAVFGEIFEKSMPLEIASGLSKKGIFEVYDLVRSRSGMISTCIGTKEERRSAMELVESYQGRPVILDTYTAKVVVELGILDALKEFFGSVIVSHCTLQTLQMISVDKTDFLGAVGPGNADLIRVITKIQETCEIVEYNFPMESDDLTDKLVETNAGSIAPYFIAKERGALFISEDSYSRGFAANIYQVTDGAWLQVVINILLQRGLITRDLYARAILGVAERKHQFVSVGPIFLEYVYQSDTTADLSQLSTLCEFIGGPQAELESHYQLILQFVLARWVLDYNPRYDLVLEDLLSTSHGDAFPSAKAMKATSMVLDRLITIPGGKQKLLLLKDFSVLRLRDFIIGWWTGHFYRW</sequence>
<comment type="caution">
    <text evidence="1">The sequence shown here is derived from an EMBL/GenBank/DDBJ whole genome shotgun (WGS) entry which is preliminary data.</text>
</comment>
<name>A0A3M6CCV6_PSEYM</name>
<dbReference type="InterPro" id="IPR011990">
    <property type="entry name" value="TPR-like_helical_dom_sf"/>
</dbReference>
<reference evidence="1 2" key="1">
    <citation type="submission" date="2018-08" db="EMBL/GenBank/DDBJ databases">
        <title>Recombination of ecologically and evolutionarily significant loci maintains genetic cohesion in the Pseudomonas syringae species complex.</title>
        <authorList>
            <person name="Dillon M."/>
            <person name="Thakur S."/>
            <person name="Almeida R.N.D."/>
            <person name="Weir B.S."/>
            <person name="Guttman D.S."/>
        </authorList>
    </citation>
    <scope>NUCLEOTIDE SEQUENCE [LARGE SCALE GENOMIC DNA]</scope>
    <source>
        <strain evidence="1 2">ICMP 11281</strain>
    </source>
</reference>
<dbReference type="Proteomes" id="UP000271631">
    <property type="component" value="Unassembled WGS sequence"/>
</dbReference>
<dbReference type="Gene3D" id="1.25.40.10">
    <property type="entry name" value="Tetratricopeptide repeat domain"/>
    <property type="match status" value="1"/>
</dbReference>
<organism evidence="1 2">
    <name type="scientific">Pseudomonas syringae pv. maculicola</name>
    <dbReference type="NCBI Taxonomy" id="59511"/>
    <lineage>
        <taxon>Bacteria</taxon>
        <taxon>Pseudomonadati</taxon>
        <taxon>Pseudomonadota</taxon>
        <taxon>Gammaproteobacteria</taxon>
        <taxon>Pseudomonadales</taxon>
        <taxon>Pseudomonadaceae</taxon>
        <taxon>Pseudomonas</taxon>
    </lineage>
</organism>
<gene>
    <name evidence="1" type="ORF">ALP13_03931</name>
</gene>
<protein>
    <submittedName>
        <fullName evidence="1">Uncharacterized protein</fullName>
    </submittedName>
</protein>
<dbReference type="RefSeq" id="WP_122365799.1">
    <property type="nucleotide sequence ID" value="NZ_RBUQ01000067.1"/>
</dbReference>
<dbReference type="SUPFAM" id="SSF48452">
    <property type="entry name" value="TPR-like"/>
    <property type="match status" value="1"/>
</dbReference>
<evidence type="ECO:0000313" key="1">
    <source>
        <dbReference type="EMBL" id="RMV41186.1"/>
    </source>
</evidence>
<proteinExistence type="predicted"/>
<dbReference type="AlphaFoldDB" id="A0A3M6CCV6"/>